<dbReference type="OrthoDB" id="9986315at2759"/>
<dbReference type="GO" id="GO:0005762">
    <property type="term" value="C:mitochondrial large ribosomal subunit"/>
    <property type="evidence" value="ECO:0007669"/>
    <property type="project" value="InterPro"/>
</dbReference>
<protein>
    <submittedName>
        <fullName evidence="2">39S ribosomal protein L55, mitochondrial-like isoform X1</fullName>
    </submittedName>
</protein>
<dbReference type="InterPro" id="IPR018615">
    <property type="entry name" value="Ribosomal_mL55"/>
</dbReference>
<dbReference type="RefSeq" id="XP_055885857.1">
    <property type="nucleotide sequence ID" value="XM_056029882.1"/>
</dbReference>
<evidence type="ECO:0000313" key="2">
    <source>
        <dbReference type="RefSeq" id="XP_055885857.1"/>
    </source>
</evidence>
<dbReference type="Pfam" id="PF09776">
    <property type="entry name" value="Mitoc_L55"/>
    <property type="match status" value="1"/>
</dbReference>
<proteinExistence type="predicted"/>
<organism evidence="1 2">
    <name type="scientific">Biomphalaria glabrata</name>
    <name type="common">Bloodfluke planorb</name>
    <name type="synonym">Freshwater snail</name>
    <dbReference type="NCBI Taxonomy" id="6526"/>
    <lineage>
        <taxon>Eukaryota</taxon>
        <taxon>Metazoa</taxon>
        <taxon>Spiralia</taxon>
        <taxon>Lophotrochozoa</taxon>
        <taxon>Mollusca</taxon>
        <taxon>Gastropoda</taxon>
        <taxon>Heterobranchia</taxon>
        <taxon>Euthyneura</taxon>
        <taxon>Panpulmonata</taxon>
        <taxon>Hygrophila</taxon>
        <taxon>Lymnaeoidea</taxon>
        <taxon>Planorbidae</taxon>
        <taxon>Biomphalaria</taxon>
    </lineage>
</organism>
<sequence length="151" mass="17498">MKASHVTTYGRLLYCLFRIKMAASISRLKSQRSISLLQRLKCITTTCAQEKQTSMINIIRDNSNATSITRPHRFAYPRTYPTILVFPDGSTINIRYHEPRSIIKLPVDMSALTEAEKKRILALRKPKQKLEVIEDLSVDVNFNEYSKFFKK</sequence>
<keyword evidence="1" id="KW-1185">Reference proteome</keyword>
<dbReference type="GO" id="GO:0006412">
    <property type="term" value="P:translation"/>
    <property type="evidence" value="ECO:0007669"/>
    <property type="project" value="TreeGrafter"/>
</dbReference>
<name>A0A9W3AEW8_BIOGL</name>
<dbReference type="PANTHER" id="PTHR34095:SF1">
    <property type="entry name" value="LARGE RIBOSOMAL SUBUNIT PROTEIN ML55"/>
    <property type="match status" value="1"/>
</dbReference>
<reference evidence="2" key="1">
    <citation type="submission" date="2025-08" db="UniProtKB">
        <authorList>
            <consortium name="RefSeq"/>
        </authorList>
    </citation>
    <scope>IDENTIFICATION</scope>
</reference>
<dbReference type="AlphaFoldDB" id="A0A9W3AEW8"/>
<dbReference type="GO" id="GO:0003735">
    <property type="term" value="F:structural constituent of ribosome"/>
    <property type="evidence" value="ECO:0007669"/>
    <property type="project" value="InterPro"/>
</dbReference>
<dbReference type="PANTHER" id="PTHR34095">
    <property type="entry name" value="39S RIBOSOMAL PROTEIN L55, MITOCHONDRIAL"/>
    <property type="match status" value="1"/>
</dbReference>
<accession>A0A9W3AEW8</accession>
<dbReference type="InterPro" id="IPR044884">
    <property type="entry name" value="Ribosomal_mL55_sf"/>
</dbReference>
<dbReference type="Proteomes" id="UP001165740">
    <property type="component" value="Chromosome 5"/>
</dbReference>
<evidence type="ECO:0000313" key="1">
    <source>
        <dbReference type="Proteomes" id="UP001165740"/>
    </source>
</evidence>
<dbReference type="GeneID" id="106061195"/>
<gene>
    <name evidence="2" type="primary">LOC106061195</name>
</gene>
<dbReference type="Gene3D" id="6.20.130.20">
    <property type="entry name" value="Mitochondrial ribosomal protein L55"/>
    <property type="match status" value="1"/>
</dbReference>